<accession>A0A5A9GIY3</accession>
<gene>
    <name evidence="2" type="ORF">FZ942_24950</name>
</gene>
<dbReference type="AlphaFoldDB" id="A0A5A9GIY3"/>
<proteinExistence type="predicted"/>
<dbReference type="InterPro" id="IPR025737">
    <property type="entry name" value="FApF"/>
</dbReference>
<reference evidence="2 3" key="1">
    <citation type="submission" date="2019-08" db="EMBL/GenBank/DDBJ databases">
        <authorList>
            <person name="Grouzdev D."/>
            <person name="Tikhonova E."/>
            <person name="Kravchenko I."/>
        </authorList>
    </citation>
    <scope>NUCLEOTIDE SEQUENCE [LARGE SCALE GENOMIC DNA]</scope>
    <source>
        <strain evidence="2 3">59b</strain>
    </source>
</reference>
<dbReference type="EMBL" id="VTTN01000012">
    <property type="protein sequence ID" value="KAA0593189.1"/>
    <property type="molecule type" value="Genomic_DNA"/>
</dbReference>
<organism evidence="2 3">
    <name type="scientific">Azospirillum lipoferum</name>
    <dbReference type="NCBI Taxonomy" id="193"/>
    <lineage>
        <taxon>Bacteria</taxon>
        <taxon>Pseudomonadati</taxon>
        <taxon>Pseudomonadota</taxon>
        <taxon>Alphaproteobacteria</taxon>
        <taxon>Rhodospirillales</taxon>
        <taxon>Azospirillaceae</taxon>
        <taxon>Azospirillum</taxon>
    </lineage>
</organism>
<name>A0A5A9GIY3_AZOLI</name>
<evidence type="ECO:0000256" key="1">
    <source>
        <dbReference type="SAM" id="SignalP"/>
    </source>
</evidence>
<dbReference type="OrthoDB" id="109533at2"/>
<keyword evidence="3" id="KW-1185">Reference proteome</keyword>
<comment type="caution">
    <text evidence="2">The sequence shown here is derived from an EMBL/GenBank/DDBJ whole genome shotgun (WGS) entry which is preliminary data.</text>
</comment>
<sequence length="306" mass="32904">MRDFFGSQIGRRVKAVAAAALSGVLALSAASAWATEGGTSSYPGGSSQFYGAGFPPIPGTYMLSQSNYYSANRLNDGNGNKIPIDFSIKTYSETIRILHITNLKLAGADVVTQLVVPLVHGNLSVMGHGDTQTSVADLTGTLGLTWHFGPHNVVVGLDFTGPTGRYKKENALNIGTNHWSLQPTLGYKYFDPEGFELSVVPRLVFNTKNTATDYTSGNELYVDYAVGWNFGPTKVGLVGYAYQQFTDDKGRGVGSDGNRGKAFAIGPSLTYSFTPALHVSGSWQRELVAEHRTQGNSLWVNFGVKL</sequence>
<feature type="chain" id="PRO_5022872627" description="Transporter" evidence="1">
    <location>
        <begin position="35"/>
        <end position="306"/>
    </location>
</feature>
<evidence type="ECO:0008006" key="4">
    <source>
        <dbReference type="Google" id="ProtNLM"/>
    </source>
</evidence>
<feature type="signal peptide" evidence="1">
    <location>
        <begin position="1"/>
        <end position="34"/>
    </location>
</feature>
<dbReference type="Proteomes" id="UP000324927">
    <property type="component" value="Unassembled WGS sequence"/>
</dbReference>
<evidence type="ECO:0000313" key="3">
    <source>
        <dbReference type="Proteomes" id="UP000324927"/>
    </source>
</evidence>
<keyword evidence="1" id="KW-0732">Signal</keyword>
<dbReference type="Pfam" id="PF13557">
    <property type="entry name" value="Phenol_MetA_deg"/>
    <property type="match status" value="1"/>
</dbReference>
<evidence type="ECO:0000313" key="2">
    <source>
        <dbReference type="EMBL" id="KAA0593189.1"/>
    </source>
</evidence>
<protein>
    <recommendedName>
        <fullName evidence="4">Transporter</fullName>
    </recommendedName>
</protein>